<dbReference type="OrthoDB" id="9813918at2"/>
<reference evidence="2 3" key="1">
    <citation type="submission" date="2019-04" db="EMBL/GenBank/DDBJ databases">
        <title>Draft genome sequences for three unisolated Alnus-infective Frankia Sp+ strains, AgTrS, AiOr and AvVan, the first sequenced Frankia strains able to sporulate in-planta.</title>
        <authorList>
            <person name="Bethencourt L."/>
            <person name="Vautrin F."/>
            <person name="Taib N."/>
            <person name="Dubost A."/>
            <person name="Castro-Garcia L."/>
            <person name="Imbaud O."/>
            <person name="Abrouk D."/>
            <person name="Fournier P."/>
            <person name="Briolay J."/>
            <person name="Nguyen A."/>
            <person name="Normand P."/>
            <person name="Fernandez M.P."/>
            <person name="Brochier-Armanet C."/>
            <person name="Herrera-Belaroussi A."/>
        </authorList>
    </citation>
    <scope>NUCLEOTIDE SEQUENCE [LARGE SCALE GENOMIC DNA]</scope>
    <source>
        <strain evidence="2 3">AvVan</strain>
    </source>
</reference>
<feature type="domain" description="Calcineurin-like phosphoesterase" evidence="1">
    <location>
        <begin position="1"/>
        <end position="182"/>
    </location>
</feature>
<sequence>MRYAVLADLHGRPKALRRILAAAAAAGADEIVCLGDYLEAKVPRRLHDPSWFWPLDRVVDPDPVLWSRLAGIRRVLGNQELRIRELLRPEQVPPDLAVLLDAPERDRLHGVLGLHGHQIRWTTGRAEPVGDPVESAGGAIELVGVAEPGVAGQSPADGRDLLVPVAADVPRVPVVVVGHTHQEAVFEIVWSSVASDSDAADAPATQLAGSTATVRALVVEPGRPVLVHGPSPVARRPGAGLPGASTLVVNIGCARGKPSHWLLYDTDRGEMSFQRAVR</sequence>
<accession>A0A4S5EPS9</accession>
<evidence type="ECO:0000259" key="1">
    <source>
        <dbReference type="Pfam" id="PF00149"/>
    </source>
</evidence>
<proteinExistence type="predicted"/>
<dbReference type="EMBL" id="SSXH01000261">
    <property type="protein sequence ID" value="THJ74345.1"/>
    <property type="molecule type" value="Genomic_DNA"/>
</dbReference>
<keyword evidence="3" id="KW-1185">Reference proteome</keyword>
<dbReference type="Proteomes" id="UP000305282">
    <property type="component" value="Unassembled WGS sequence"/>
</dbReference>
<dbReference type="InterPro" id="IPR004843">
    <property type="entry name" value="Calcineurin-like_PHP"/>
</dbReference>
<dbReference type="Gene3D" id="3.60.21.10">
    <property type="match status" value="1"/>
</dbReference>
<dbReference type="AlphaFoldDB" id="A0A4S5EPS9"/>
<name>A0A4S5EPS9_9ACTN</name>
<dbReference type="SUPFAM" id="SSF56300">
    <property type="entry name" value="Metallo-dependent phosphatases"/>
    <property type="match status" value="1"/>
</dbReference>
<dbReference type="InterPro" id="IPR029052">
    <property type="entry name" value="Metallo-depent_PP-like"/>
</dbReference>
<dbReference type="Pfam" id="PF00149">
    <property type="entry name" value="Metallophos"/>
    <property type="match status" value="1"/>
</dbReference>
<comment type="caution">
    <text evidence="2">The sequence shown here is derived from an EMBL/GenBank/DDBJ whole genome shotgun (WGS) entry which is preliminary data.</text>
</comment>
<evidence type="ECO:0000313" key="2">
    <source>
        <dbReference type="EMBL" id="THJ74345.1"/>
    </source>
</evidence>
<protein>
    <submittedName>
        <fullName evidence="2">Metallophosphoesterase</fullName>
    </submittedName>
</protein>
<organism evidence="2 3">
    <name type="scientific">Candidatus Frankia alpina</name>
    <dbReference type="NCBI Taxonomy" id="2699483"/>
    <lineage>
        <taxon>Bacteria</taxon>
        <taxon>Bacillati</taxon>
        <taxon>Actinomycetota</taxon>
        <taxon>Actinomycetes</taxon>
        <taxon>Frankiales</taxon>
        <taxon>Frankiaceae</taxon>
        <taxon>Frankia</taxon>
    </lineage>
</organism>
<dbReference type="GO" id="GO:0016787">
    <property type="term" value="F:hydrolase activity"/>
    <property type="evidence" value="ECO:0007669"/>
    <property type="project" value="InterPro"/>
</dbReference>
<evidence type="ECO:0000313" key="3">
    <source>
        <dbReference type="Proteomes" id="UP000305282"/>
    </source>
</evidence>
<gene>
    <name evidence="2" type="ORF">E7Y31_11965</name>
</gene>